<comment type="similarity">
    <text evidence="2 11">Belongs to the eukaryotic ribosomal protein eL29 family.</text>
</comment>
<keyword evidence="6" id="KW-0597">Phosphoprotein</keyword>
<evidence type="ECO:0000256" key="9">
    <source>
        <dbReference type="ARBA" id="ARBA00023274"/>
    </source>
</evidence>
<evidence type="ECO:0000256" key="1">
    <source>
        <dbReference type="ARBA" id="ARBA00004496"/>
    </source>
</evidence>
<keyword evidence="8" id="KW-0007">Acetylation</keyword>
<evidence type="ECO:0000256" key="8">
    <source>
        <dbReference type="ARBA" id="ARBA00022990"/>
    </source>
</evidence>
<reference evidence="13 14" key="1">
    <citation type="submission" date="2023-05" db="EMBL/GenBank/DDBJ databases">
        <title>B98-5 Cell Line De Novo Hybrid Assembly: An Optical Mapping Approach.</title>
        <authorList>
            <person name="Kananen K."/>
            <person name="Auerbach J.A."/>
            <person name="Kautto E."/>
            <person name="Blachly J.S."/>
        </authorList>
    </citation>
    <scope>NUCLEOTIDE SEQUENCE [LARGE SCALE GENOMIC DNA]</scope>
    <source>
        <strain evidence="13">B95-8</strain>
        <tissue evidence="13">Cell line</tissue>
    </source>
</reference>
<comment type="subunit">
    <text evidence="3">Component of the large ribosomal subunit.</text>
</comment>
<evidence type="ECO:0000256" key="5">
    <source>
        <dbReference type="ARBA" id="ARBA00022490"/>
    </source>
</evidence>
<evidence type="ECO:0000256" key="12">
    <source>
        <dbReference type="SAM" id="MobiDB-lite"/>
    </source>
</evidence>
<keyword evidence="7 11" id="KW-0689">Ribosomal protein</keyword>
<accession>A0ABQ9VU99</accession>
<comment type="function">
    <text evidence="10">Component of the large ribosomal subunit. The ribosome is a large ribonucleoprotein complex responsible for the synthesis of proteins in the cell.</text>
</comment>
<protein>
    <recommendedName>
        <fullName evidence="11">60S ribosomal protein L29</fullName>
    </recommendedName>
</protein>
<comment type="caution">
    <text evidence="13">The sequence shown here is derived from an EMBL/GenBank/DDBJ whole genome shotgun (WGS) entry which is preliminary data.</text>
</comment>
<dbReference type="GO" id="GO:0005840">
    <property type="term" value="C:ribosome"/>
    <property type="evidence" value="ECO:0007669"/>
    <property type="project" value="UniProtKB-KW"/>
</dbReference>
<feature type="region of interest" description="Disordered" evidence="12">
    <location>
        <begin position="1"/>
        <end position="27"/>
    </location>
</feature>
<keyword evidence="4" id="KW-0488">Methylation</keyword>
<evidence type="ECO:0000256" key="11">
    <source>
        <dbReference type="RuleBase" id="RU364026"/>
    </source>
</evidence>
<evidence type="ECO:0000256" key="2">
    <source>
        <dbReference type="ARBA" id="ARBA00010247"/>
    </source>
</evidence>
<feature type="non-terminal residue" evidence="13">
    <location>
        <position position="129"/>
    </location>
</feature>
<evidence type="ECO:0000256" key="6">
    <source>
        <dbReference type="ARBA" id="ARBA00022553"/>
    </source>
</evidence>
<dbReference type="Proteomes" id="UP001266305">
    <property type="component" value="Unassembled WGS sequence"/>
</dbReference>
<keyword evidence="5" id="KW-0963">Cytoplasm</keyword>
<dbReference type="EMBL" id="JASSZA010000004">
    <property type="protein sequence ID" value="KAK2112976.1"/>
    <property type="molecule type" value="Genomic_DNA"/>
</dbReference>
<dbReference type="PANTHER" id="PTHR12884">
    <property type="entry name" value="60S RIBOSOMAL PROTEIN L29"/>
    <property type="match status" value="1"/>
</dbReference>
<evidence type="ECO:0000256" key="10">
    <source>
        <dbReference type="ARBA" id="ARBA00034092"/>
    </source>
</evidence>
<evidence type="ECO:0000256" key="4">
    <source>
        <dbReference type="ARBA" id="ARBA00022481"/>
    </source>
</evidence>
<keyword evidence="9 11" id="KW-0687">Ribonucleoprotein</keyword>
<dbReference type="Pfam" id="PF01779">
    <property type="entry name" value="Ribosomal_L29e"/>
    <property type="match status" value="1"/>
</dbReference>
<name>A0ABQ9VU99_SAGOE</name>
<evidence type="ECO:0000313" key="14">
    <source>
        <dbReference type="Proteomes" id="UP001266305"/>
    </source>
</evidence>
<proteinExistence type="inferred from homology"/>
<dbReference type="InterPro" id="IPR002673">
    <property type="entry name" value="Ribosomal_eL29"/>
</dbReference>
<keyword evidence="14" id="KW-1185">Reference proteome</keyword>
<gene>
    <name evidence="13" type="primary">RPL29_10</name>
    <name evidence="13" type="ORF">P7K49_007242</name>
</gene>
<organism evidence="13 14">
    <name type="scientific">Saguinus oedipus</name>
    <name type="common">Cotton-top tamarin</name>
    <name type="synonym">Oedipomidas oedipus</name>
    <dbReference type="NCBI Taxonomy" id="9490"/>
    <lineage>
        <taxon>Eukaryota</taxon>
        <taxon>Metazoa</taxon>
        <taxon>Chordata</taxon>
        <taxon>Craniata</taxon>
        <taxon>Vertebrata</taxon>
        <taxon>Euteleostomi</taxon>
        <taxon>Mammalia</taxon>
        <taxon>Eutheria</taxon>
        <taxon>Euarchontoglires</taxon>
        <taxon>Primates</taxon>
        <taxon>Haplorrhini</taxon>
        <taxon>Platyrrhini</taxon>
        <taxon>Cebidae</taxon>
        <taxon>Callitrichinae</taxon>
        <taxon>Saguinus</taxon>
    </lineage>
</organism>
<evidence type="ECO:0000313" key="13">
    <source>
        <dbReference type="EMBL" id="KAK2112976.1"/>
    </source>
</evidence>
<dbReference type="Gene3D" id="6.10.140.1730">
    <property type="match status" value="1"/>
</dbReference>
<evidence type="ECO:0000256" key="3">
    <source>
        <dbReference type="ARBA" id="ARBA00011133"/>
    </source>
</evidence>
<evidence type="ECO:0000256" key="7">
    <source>
        <dbReference type="ARBA" id="ARBA00022980"/>
    </source>
</evidence>
<sequence>MAQCKNHPTHNQSCKWHGNGIKKPRSQRYRSLKGVDPKFPRNMHFAKKHKKKGLKKMQANNAKAMSAGAEAVRALVKPKEVKPKIPRGISRSLATCLRCTPQAWEACSCPHCQGAQAVPTKGHGQGPNR</sequence>
<dbReference type="PANTHER" id="PTHR12884:SF18">
    <property type="entry name" value="60S RIBOSOMAL PROTEIN L29"/>
    <property type="match status" value="1"/>
</dbReference>
<comment type="subcellular location">
    <subcellularLocation>
        <location evidence="1">Cytoplasm</location>
    </subcellularLocation>
</comment>